<keyword evidence="1" id="KW-0804">Transcription</keyword>
<name>A0A1Q8EKX2_9PSED</name>
<dbReference type="Pfam" id="PF02357">
    <property type="entry name" value="NusG"/>
    <property type="match status" value="1"/>
</dbReference>
<dbReference type="GO" id="GO:0006354">
    <property type="term" value="P:DNA-templated transcription elongation"/>
    <property type="evidence" value="ECO:0007669"/>
    <property type="project" value="InterPro"/>
</dbReference>
<evidence type="ECO:0000313" key="3">
    <source>
        <dbReference type="EMBL" id="OLF52448.1"/>
    </source>
</evidence>
<dbReference type="Proteomes" id="UP000185578">
    <property type="component" value="Unassembled WGS sequence"/>
</dbReference>
<proteinExistence type="predicted"/>
<gene>
    <name evidence="3" type="ORF">BTN82_20940</name>
</gene>
<dbReference type="Gene3D" id="3.30.70.940">
    <property type="entry name" value="NusG, N-terminal domain"/>
    <property type="match status" value="1"/>
</dbReference>
<evidence type="ECO:0000259" key="2">
    <source>
        <dbReference type="SMART" id="SM00738"/>
    </source>
</evidence>
<accession>A0A1Q8EKX2</accession>
<protein>
    <recommendedName>
        <fullName evidence="2">NusG-like N-terminal domain-containing protein</fullName>
    </recommendedName>
</protein>
<dbReference type="CDD" id="cd09892">
    <property type="entry name" value="NGN_SP_RfaH"/>
    <property type="match status" value="1"/>
</dbReference>
<dbReference type="InterPro" id="IPR036735">
    <property type="entry name" value="NGN_dom_sf"/>
</dbReference>
<comment type="caution">
    <text evidence="3">The sequence shown here is derived from an EMBL/GenBank/DDBJ whole genome shotgun (WGS) entry which is preliminary data.</text>
</comment>
<evidence type="ECO:0000256" key="1">
    <source>
        <dbReference type="ARBA" id="ARBA00023163"/>
    </source>
</evidence>
<organism evidence="3 4">
    <name type="scientific">Pseudomonas chlororaphis</name>
    <dbReference type="NCBI Taxonomy" id="587753"/>
    <lineage>
        <taxon>Bacteria</taxon>
        <taxon>Pseudomonadati</taxon>
        <taxon>Pseudomonadota</taxon>
        <taxon>Gammaproteobacteria</taxon>
        <taxon>Pseudomonadales</taxon>
        <taxon>Pseudomonadaceae</taxon>
        <taxon>Pseudomonas</taxon>
    </lineage>
</organism>
<dbReference type="SUPFAM" id="SSF82679">
    <property type="entry name" value="N-utilization substance G protein NusG, N-terminal domain"/>
    <property type="match status" value="1"/>
</dbReference>
<dbReference type="SMART" id="SM00738">
    <property type="entry name" value="NGN"/>
    <property type="match status" value="1"/>
</dbReference>
<evidence type="ECO:0000313" key="4">
    <source>
        <dbReference type="Proteomes" id="UP000185578"/>
    </source>
</evidence>
<sequence>MDMNIHSATSDSNAPRERTWYLIQCKPRQDERAEEHLIRQGYQCSRPTCRSERSVRGQRQRLTESLFPGYLFVNLPDNANWVPLRSTRGVSRVVGFGGRPLPVSDSLIVELQYRSAKAFTSTSNVDDKLSNCSSTFSELDVIFLTDDVKKRTLLFIDFVTRQQICLKSGRVASSTKR</sequence>
<feature type="domain" description="NusG-like N-terminal" evidence="2">
    <location>
        <begin position="17"/>
        <end position="115"/>
    </location>
</feature>
<dbReference type="InterPro" id="IPR006645">
    <property type="entry name" value="NGN-like_dom"/>
</dbReference>
<dbReference type="EMBL" id="MSCT01000019">
    <property type="protein sequence ID" value="OLF52448.1"/>
    <property type="molecule type" value="Genomic_DNA"/>
</dbReference>
<dbReference type="AlphaFoldDB" id="A0A1Q8EKX2"/>
<reference evidence="3 4" key="1">
    <citation type="submission" date="2016-12" db="EMBL/GenBank/DDBJ databases">
        <authorList>
            <person name="Song W.-J."/>
            <person name="Kurnit D.M."/>
        </authorList>
    </citation>
    <scope>NUCLEOTIDE SEQUENCE [LARGE SCALE GENOMIC DNA]</scope>
    <source>
        <strain evidence="3 4">PCL1601</strain>
    </source>
</reference>